<evidence type="ECO:0000259" key="2">
    <source>
        <dbReference type="Pfam" id="PF06904"/>
    </source>
</evidence>
<dbReference type="Pfam" id="PF06904">
    <property type="entry name" value="Extensin-like_C"/>
    <property type="match status" value="1"/>
</dbReference>
<name>A0ABU4AFX8_9HYPH</name>
<evidence type="ECO:0000313" key="3">
    <source>
        <dbReference type="EMBL" id="MDV6225137.1"/>
    </source>
</evidence>
<dbReference type="Proteomes" id="UP001185659">
    <property type="component" value="Unassembled WGS sequence"/>
</dbReference>
<sequence length="341" mass="37544">MPSMTPNSTAQNGWRPIFSACRCSATGWMKPSTPLACDKIADQKKRLFPDYRVLMQSIRMIHRPAVRRAFRPILLSLFALTLSPAQSVLAEKGGRITLPPSGPIPHMRGEVKRQEMSVVVPIPSPRPTDKDKGKEKEKAGTKKDQPAPQRKDQPRPQSTPKEETACRKALSELGVTFEDREPIGDKDIGCSIPHPLVIKDLSRKISLEPEATLNCTTALALARFFAGQVPALARKHLKQPIRSVRHASAYVCRARNGTNTLSEHAFGNALDIAAFTLADGATLTVSKKDDPNSDGARFLDAFRKAACGPFLTVLGPGSDADHADHFHLDMKSRRNDRPYCR</sequence>
<feature type="domain" description="Extensin-like C-terminal" evidence="2">
    <location>
        <begin position="165"/>
        <end position="341"/>
    </location>
</feature>
<gene>
    <name evidence="3" type="ORF">R2G56_02460</name>
</gene>
<proteinExistence type="predicted"/>
<organism evidence="3 4">
    <name type="scientific">Nitratireductor aquimarinus</name>
    <dbReference type="NCBI Taxonomy" id="889300"/>
    <lineage>
        <taxon>Bacteria</taxon>
        <taxon>Pseudomonadati</taxon>
        <taxon>Pseudomonadota</taxon>
        <taxon>Alphaproteobacteria</taxon>
        <taxon>Hyphomicrobiales</taxon>
        <taxon>Phyllobacteriaceae</taxon>
        <taxon>Nitratireductor</taxon>
    </lineage>
</organism>
<feature type="compositionally biased region" description="Basic and acidic residues" evidence="1">
    <location>
        <begin position="127"/>
        <end position="165"/>
    </location>
</feature>
<evidence type="ECO:0000313" key="4">
    <source>
        <dbReference type="Proteomes" id="UP001185659"/>
    </source>
</evidence>
<dbReference type="EMBL" id="JAWLIP010000001">
    <property type="protein sequence ID" value="MDV6225137.1"/>
    <property type="molecule type" value="Genomic_DNA"/>
</dbReference>
<accession>A0ABU4AFX8</accession>
<evidence type="ECO:0000256" key="1">
    <source>
        <dbReference type="SAM" id="MobiDB-lite"/>
    </source>
</evidence>
<reference evidence="3 4" key="1">
    <citation type="submission" date="2023-10" db="EMBL/GenBank/DDBJ databases">
        <authorList>
            <person name="Venkata Ramana C."/>
            <person name="Sasikala C."/>
            <person name="Dhurka M."/>
        </authorList>
    </citation>
    <scope>NUCLEOTIDE SEQUENCE [LARGE SCALE GENOMIC DNA]</scope>
    <source>
        <strain evidence="3 4">KCTC 32151</strain>
    </source>
</reference>
<dbReference type="RefSeq" id="WP_317560345.1">
    <property type="nucleotide sequence ID" value="NZ_JAWLIP010000001.1"/>
</dbReference>
<comment type="caution">
    <text evidence="3">The sequence shown here is derived from an EMBL/GenBank/DDBJ whole genome shotgun (WGS) entry which is preliminary data.</text>
</comment>
<dbReference type="InterPro" id="IPR009683">
    <property type="entry name" value="Extensin-like_C"/>
</dbReference>
<feature type="region of interest" description="Disordered" evidence="1">
    <location>
        <begin position="93"/>
        <end position="165"/>
    </location>
</feature>
<keyword evidence="4" id="KW-1185">Reference proteome</keyword>
<protein>
    <submittedName>
        <fullName evidence="3">Extensin family protein</fullName>
    </submittedName>
</protein>